<protein>
    <submittedName>
        <fullName evidence="1">Uncharacterized protein</fullName>
    </submittedName>
</protein>
<sequence length="637" mass="70052">MLTLYPDPTPVNAFIRVGSVHDGSTNNKMRVDGTSCPAAERKIMAPYARAMNLVQEFSYCSTCQVADFIMKGDEDTTPTAQARLDDEGVPATQKASWKQAASSQAVGILSPTERIEPAASRPFGSKGLVRHNILPIALKRVDVDNTRGLSLQGLANLKGACGPFKAAIVEDVPRTFSSVHTLVHEIGHLLGSQHDGSPPPQNTYIPIDPRRCPDSDKYIMTPVQGTRMKHDFSYCSAVQVAHFLLILIPTLSLEKCIITCSDPKRPQTIIINDAPDGTPCHDKKRRMVGILSPTERIQPSLSEMLDSKGPVEHDIIPIALTSFDAGDIANVDLEGTDLESNSMLSDTHNETGSMMLNARSGKSLYPVKGICETRIIVDSTYFSAFNRKKELLVKYLAVHVAFGEKEAFIERHDKDKSIMLATTLPTLNSFVHRERRFQDDDVVVLFTGLEIGTAYKNSDRVYKDIVGLANLKGACGSQKAAIVEDVPRTFSSVHTLVHEIGHLLGSLHDGATPLQGVYNPIDPRKCPAREKHIMTSVLGNNMKPDFSYCSTVQVAAFMLSKEGECLSRNSSKMTKHISIIDVMETRPSPDVFCERHYTEYPGIHHDEICMNGKCASVDNNAVLTFESDVKESVLKLE</sequence>
<proteinExistence type="predicted"/>
<organism evidence="1 2">
    <name type="scientific">Hyalomma asiaticum</name>
    <name type="common">Tick</name>
    <dbReference type="NCBI Taxonomy" id="266040"/>
    <lineage>
        <taxon>Eukaryota</taxon>
        <taxon>Metazoa</taxon>
        <taxon>Ecdysozoa</taxon>
        <taxon>Arthropoda</taxon>
        <taxon>Chelicerata</taxon>
        <taxon>Arachnida</taxon>
        <taxon>Acari</taxon>
        <taxon>Parasitiformes</taxon>
        <taxon>Ixodida</taxon>
        <taxon>Ixodoidea</taxon>
        <taxon>Ixodidae</taxon>
        <taxon>Hyalomminae</taxon>
        <taxon>Hyalomma</taxon>
    </lineage>
</organism>
<keyword evidence="2" id="KW-1185">Reference proteome</keyword>
<gene>
    <name evidence="1" type="ORF">HPB50_021332</name>
</gene>
<name>A0ACB7S7U3_HYAAI</name>
<dbReference type="EMBL" id="CM023485">
    <property type="protein sequence ID" value="KAH6931021.1"/>
    <property type="molecule type" value="Genomic_DNA"/>
</dbReference>
<reference evidence="1" key="1">
    <citation type="submission" date="2020-05" db="EMBL/GenBank/DDBJ databases">
        <title>Large-scale comparative analyses of tick genomes elucidate their genetic diversity and vector capacities.</title>
        <authorList>
            <person name="Jia N."/>
            <person name="Wang J."/>
            <person name="Shi W."/>
            <person name="Du L."/>
            <person name="Sun Y."/>
            <person name="Zhan W."/>
            <person name="Jiang J."/>
            <person name="Wang Q."/>
            <person name="Zhang B."/>
            <person name="Ji P."/>
            <person name="Sakyi L.B."/>
            <person name="Cui X."/>
            <person name="Yuan T."/>
            <person name="Jiang B."/>
            <person name="Yang W."/>
            <person name="Lam T.T.-Y."/>
            <person name="Chang Q."/>
            <person name="Ding S."/>
            <person name="Wang X."/>
            <person name="Zhu J."/>
            <person name="Ruan X."/>
            <person name="Zhao L."/>
            <person name="Wei J."/>
            <person name="Que T."/>
            <person name="Du C."/>
            <person name="Cheng J."/>
            <person name="Dai P."/>
            <person name="Han X."/>
            <person name="Huang E."/>
            <person name="Gao Y."/>
            <person name="Liu J."/>
            <person name="Shao H."/>
            <person name="Ye R."/>
            <person name="Li L."/>
            <person name="Wei W."/>
            <person name="Wang X."/>
            <person name="Wang C."/>
            <person name="Yang T."/>
            <person name="Huo Q."/>
            <person name="Li W."/>
            <person name="Guo W."/>
            <person name="Chen H."/>
            <person name="Zhou L."/>
            <person name="Ni X."/>
            <person name="Tian J."/>
            <person name="Zhou Y."/>
            <person name="Sheng Y."/>
            <person name="Liu T."/>
            <person name="Pan Y."/>
            <person name="Xia L."/>
            <person name="Li J."/>
            <person name="Zhao F."/>
            <person name="Cao W."/>
        </authorList>
    </citation>
    <scope>NUCLEOTIDE SEQUENCE</scope>
    <source>
        <strain evidence="1">Hyas-2018</strain>
    </source>
</reference>
<comment type="caution">
    <text evidence="1">The sequence shown here is derived from an EMBL/GenBank/DDBJ whole genome shotgun (WGS) entry which is preliminary data.</text>
</comment>
<evidence type="ECO:0000313" key="1">
    <source>
        <dbReference type="EMBL" id="KAH6931021.1"/>
    </source>
</evidence>
<dbReference type="Proteomes" id="UP000821845">
    <property type="component" value="Chromosome 5"/>
</dbReference>
<evidence type="ECO:0000313" key="2">
    <source>
        <dbReference type="Proteomes" id="UP000821845"/>
    </source>
</evidence>
<accession>A0ACB7S7U3</accession>